<accession>A0ACC0IW29</accession>
<evidence type="ECO:0000313" key="1">
    <source>
        <dbReference type="EMBL" id="KAI8030137.1"/>
    </source>
</evidence>
<sequence>MTVINQYQTWVEQNHCNMPCHITFTSTAATRVVHDNKIQNCGKEHQHIRGQNCPPHEQLSKIGLMATRIIKRNRIWMEGSEEKTMNITLVGSKGRVVKSPIAQIIGGAIPVPVTRLRVISIQCLCASKSPYLGGFPAPEPRKLYPKKMWKQIQALKESRKQNWKRVFEKITLVDR</sequence>
<comment type="caution">
    <text evidence="1">The sequence shown here is derived from an EMBL/GenBank/DDBJ whole genome shotgun (WGS) entry which is preliminary data.</text>
</comment>
<protein>
    <submittedName>
        <fullName evidence="1">Uncharacterized protein</fullName>
    </submittedName>
</protein>
<proteinExistence type="predicted"/>
<name>A0ACC0IW29_9ERIC</name>
<organism evidence="1 2">
    <name type="scientific">Camellia lanceoleosa</name>
    <dbReference type="NCBI Taxonomy" id="1840588"/>
    <lineage>
        <taxon>Eukaryota</taxon>
        <taxon>Viridiplantae</taxon>
        <taxon>Streptophyta</taxon>
        <taxon>Embryophyta</taxon>
        <taxon>Tracheophyta</taxon>
        <taxon>Spermatophyta</taxon>
        <taxon>Magnoliopsida</taxon>
        <taxon>eudicotyledons</taxon>
        <taxon>Gunneridae</taxon>
        <taxon>Pentapetalae</taxon>
        <taxon>asterids</taxon>
        <taxon>Ericales</taxon>
        <taxon>Theaceae</taxon>
        <taxon>Camellia</taxon>
    </lineage>
</organism>
<dbReference type="EMBL" id="CM045758">
    <property type="protein sequence ID" value="KAI8030137.1"/>
    <property type="molecule type" value="Genomic_DNA"/>
</dbReference>
<reference evidence="1 2" key="1">
    <citation type="journal article" date="2022" name="Plant J.">
        <title>Chromosome-level genome of Camellia lanceoleosa provides a valuable resource for understanding genome evolution and self-incompatibility.</title>
        <authorList>
            <person name="Gong W."/>
            <person name="Xiao S."/>
            <person name="Wang L."/>
            <person name="Liao Z."/>
            <person name="Chang Y."/>
            <person name="Mo W."/>
            <person name="Hu G."/>
            <person name="Li W."/>
            <person name="Zhao G."/>
            <person name="Zhu H."/>
            <person name="Hu X."/>
            <person name="Ji K."/>
            <person name="Xiang X."/>
            <person name="Song Q."/>
            <person name="Yuan D."/>
            <person name="Jin S."/>
            <person name="Zhang L."/>
        </authorList>
    </citation>
    <scope>NUCLEOTIDE SEQUENCE [LARGE SCALE GENOMIC DNA]</scope>
    <source>
        <strain evidence="1">SQ_2022a</strain>
    </source>
</reference>
<gene>
    <name evidence="1" type="ORF">LOK49_LG01G01971</name>
</gene>
<dbReference type="Proteomes" id="UP001060215">
    <property type="component" value="Chromosome 1"/>
</dbReference>
<evidence type="ECO:0000313" key="2">
    <source>
        <dbReference type="Proteomes" id="UP001060215"/>
    </source>
</evidence>
<keyword evidence="2" id="KW-1185">Reference proteome</keyword>